<comment type="subunit">
    <text evidence="4">Part of the 50S ribosomal subunit. Contacts protein L32.</text>
</comment>
<comment type="caution">
    <text evidence="7">The sequence shown here is derived from an EMBL/GenBank/DDBJ whole genome shotgun (WGS) entry which is preliminary data.</text>
</comment>
<dbReference type="PROSITE" id="PS01167">
    <property type="entry name" value="RIBOSOMAL_L17"/>
    <property type="match status" value="1"/>
</dbReference>
<organism evidence="7 8">
    <name type="scientific">Paradesertivirga mongoliensis</name>
    <dbReference type="NCBI Taxonomy" id="2100740"/>
    <lineage>
        <taxon>Bacteria</taxon>
        <taxon>Pseudomonadati</taxon>
        <taxon>Bacteroidota</taxon>
        <taxon>Sphingobacteriia</taxon>
        <taxon>Sphingobacteriales</taxon>
        <taxon>Sphingobacteriaceae</taxon>
        <taxon>Paradesertivirga</taxon>
    </lineage>
</organism>
<dbReference type="InterPro" id="IPR036373">
    <property type="entry name" value="Ribosomal_bL17_sf"/>
</dbReference>
<evidence type="ECO:0000256" key="2">
    <source>
        <dbReference type="ARBA" id="ARBA00022980"/>
    </source>
</evidence>
<dbReference type="HAMAP" id="MF_01368">
    <property type="entry name" value="Ribosomal_bL17"/>
    <property type="match status" value="1"/>
</dbReference>
<dbReference type="Gene3D" id="3.90.1030.10">
    <property type="entry name" value="Ribosomal protein L17"/>
    <property type="match status" value="1"/>
</dbReference>
<dbReference type="SUPFAM" id="SSF64263">
    <property type="entry name" value="Prokaryotic ribosomal protein L17"/>
    <property type="match status" value="1"/>
</dbReference>
<gene>
    <name evidence="4 7" type="primary">rplQ</name>
    <name evidence="7" type="ORF">ACFSJU_08610</name>
</gene>
<evidence type="ECO:0000256" key="5">
    <source>
        <dbReference type="RuleBase" id="RU000660"/>
    </source>
</evidence>
<dbReference type="RefSeq" id="WP_255903580.1">
    <property type="nucleotide sequence ID" value="NZ_JAFMZO010000003.1"/>
</dbReference>
<dbReference type="Pfam" id="PF01196">
    <property type="entry name" value="Ribosomal_L17"/>
    <property type="match status" value="1"/>
</dbReference>
<evidence type="ECO:0000313" key="7">
    <source>
        <dbReference type="EMBL" id="MFD2162453.1"/>
    </source>
</evidence>
<dbReference type="PANTHER" id="PTHR14413">
    <property type="entry name" value="RIBOSOMAL PROTEIN L17"/>
    <property type="match status" value="1"/>
</dbReference>
<dbReference type="EMBL" id="JBHUHZ010000001">
    <property type="protein sequence ID" value="MFD2162453.1"/>
    <property type="molecule type" value="Genomic_DNA"/>
</dbReference>
<dbReference type="NCBIfam" id="TIGR00059">
    <property type="entry name" value="L17"/>
    <property type="match status" value="1"/>
</dbReference>
<dbReference type="PANTHER" id="PTHR14413:SF16">
    <property type="entry name" value="LARGE RIBOSOMAL SUBUNIT PROTEIN BL17M"/>
    <property type="match status" value="1"/>
</dbReference>
<keyword evidence="8" id="KW-1185">Reference proteome</keyword>
<dbReference type="GO" id="GO:0005840">
    <property type="term" value="C:ribosome"/>
    <property type="evidence" value="ECO:0007669"/>
    <property type="project" value="UniProtKB-KW"/>
</dbReference>
<evidence type="ECO:0000256" key="6">
    <source>
        <dbReference type="SAM" id="MobiDB-lite"/>
    </source>
</evidence>
<protein>
    <recommendedName>
        <fullName evidence="4">Large ribosomal subunit protein bL17</fullName>
    </recommendedName>
</protein>
<keyword evidence="3 4" id="KW-0687">Ribonucleoprotein</keyword>
<dbReference type="InterPro" id="IPR047859">
    <property type="entry name" value="Ribosomal_bL17_CS"/>
</dbReference>
<evidence type="ECO:0000256" key="1">
    <source>
        <dbReference type="ARBA" id="ARBA00008777"/>
    </source>
</evidence>
<name>A0ABW4ZK47_9SPHI</name>
<sequence length="188" mass="20560">MRHGKKHNHLGRTTSHRRAMLANMASSLIEHKRITTTLAKAKALRVYVEPLITKSKNDTTHSRRVVFSYLQNKDVVAELFRDVAAKVANRPGGYTRIIKLENRFGDNAEMAMIELVDYNTVYTTEAPAQPEKKATRRRGGSGKAKKADAPVAATEETATEEVAPEASAEASNDAPAAEGNADATEEKA</sequence>
<evidence type="ECO:0000256" key="3">
    <source>
        <dbReference type="ARBA" id="ARBA00023274"/>
    </source>
</evidence>
<feature type="compositionally biased region" description="Basic residues" evidence="6">
    <location>
        <begin position="134"/>
        <end position="144"/>
    </location>
</feature>
<comment type="similarity">
    <text evidence="1 4 5">Belongs to the bacterial ribosomal protein bL17 family.</text>
</comment>
<proteinExistence type="inferred from homology"/>
<accession>A0ABW4ZK47</accession>
<dbReference type="Proteomes" id="UP001597387">
    <property type="component" value="Unassembled WGS sequence"/>
</dbReference>
<feature type="compositionally biased region" description="Low complexity" evidence="6">
    <location>
        <begin position="164"/>
        <end position="178"/>
    </location>
</feature>
<reference evidence="8" key="1">
    <citation type="journal article" date="2019" name="Int. J. Syst. Evol. Microbiol.">
        <title>The Global Catalogue of Microorganisms (GCM) 10K type strain sequencing project: providing services to taxonomists for standard genome sequencing and annotation.</title>
        <authorList>
            <consortium name="The Broad Institute Genomics Platform"/>
            <consortium name="The Broad Institute Genome Sequencing Center for Infectious Disease"/>
            <person name="Wu L."/>
            <person name="Ma J."/>
        </authorList>
    </citation>
    <scope>NUCLEOTIDE SEQUENCE [LARGE SCALE GENOMIC DNA]</scope>
    <source>
        <strain evidence="8">KCTC 42217</strain>
    </source>
</reference>
<dbReference type="InterPro" id="IPR000456">
    <property type="entry name" value="Ribosomal_bL17"/>
</dbReference>
<feature type="region of interest" description="Disordered" evidence="6">
    <location>
        <begin position="127"/>
        <end position="188"/>
    </location>
</feature>
<keyword evidence="2 4" id="KW-0689">Ribosomal protein</keyword>
<evidence type="ECO:0000256" key="4">
    <source>
        <dbReference type="HAMAP-Rule" id="MF_01368"/>
    </source>
</evidence>
<evidence type="ECO:0000313" key="8">
    <source>
        <dbReference type="Proteomes" id="UP001597387"/>
    </source>
</evidence>